<protein>
    <recommendedName>
        <fullName evidence="1">RNA-polymerase II-associated protein 3-like C-terminal domain-containing protein</fullName>
    </recommendedName>
</protein>
<feature type="non-terminal residue" evidence="2">
    <location>
        <position position="1"/>
    </location>
</feature>
<proteinExistence type="predicted"/>
<accession>A0AAN8IBM1</accession>
<keyword evidence="3" id="KW-1185">Reference proteome</keyword>
<dbReference type="AlphaFoldDB" id="A0AAN8IBM1"/>
<organism evidence="2 3">
    <name type="scientific">Trichostrongylus colubriformis</name>
    <name type="common">Black scour worm</name>
    <dbReference type="NCBI Taxonomy" id="6319"/>
    <lineage>
        <taxon>Eukaryota</taxon>
        <taxon>Metazoa</taxon>
        <taxon>Ecdysozoa</taxon>
        <taxon>Nematoda</taxon>
        <taxon>Chromadorea</taxon>
        <taxon>Rhabditida</taxon>
        <taxon>Rhabditina</taxon>
        <taxon>Rhabditomorpha</taxon>
        <taxon>Strongyloidea</taxon>
        <taxon>Trichostrongylidae</taxon>
        <taxon>Trichostrongylus</taxon>
    </lineage>
</organism>
<name>A0AAN8IBM1_TRICO</name>
<gene>
    <name evidence="2" type="ORF">GCK32_012471</name>
</gene>
<feature type="domain" description="RNA-polymerase II-associated protein 3-like C-terminal" evidence="1">
    <location>
        <begin position="36"/>
        <end position="128"/>
    </location>
</feature>
<dbReference type="EMBL" id="WIXE01021627">
    <property type="protein sequence ID" value="KAK5968219.1"/>
    <property type="molecule type" value="Genomic_DNA"/>
</dbReference>
<reference evidence="2 3" key="1">
    <citation type="submission" date="2019-10" db="EMBL/GenBank/DDBJ databases">
        <title>Assembly and Annotation for the nematode Trichostrongylus colubriformis.</title>
        <authorList>
            <person name="Martin J."/>
        </authorList>
    </citation>
    <scope>NUCLEOTIDE SEQUENCE [LARGE SCALE GENOMIC DNA]</scope>
    <source>
        <strain evidence="2">G859</strain>
        <tissue evidence="2">Whole worm</tissue>
    </source>
</reference>
<dbReference type="Pfam" id="PF13877">
    <property type="entry name" value="RPAP3_C"/>
    <property type="match status" value="1"/>
</dbReference>
<comment type="caution">
    <text evidence="2">The sequence shown here is derived from an EMBL/GenBank/DDBJ whole genome shotgun (WGS) entry which is preliminary data.</text>
</comment>
<sequence>QKLLHKAFKPRLFQESLANGKTPAENDCNDFRFRVPKTHREFLLDYRELQRLPPENFVKYFMAIPTSGYPSLFGELLEAEVIGTLLRGFSTLLESNGIEAHDVSTCLLSLSDLPRFQLLSMFFGDDEKKDLEIICRFLPRSDAVTIREKYGVEEINEE</sequence>
<evidence type="ECO:0000259" key="1">
    <source>
        <dbReference type="Pfam" id="PF13877"/>
    </source>
</evidence>
<evidence type="ECO:0000313" key="3">
    <source>
        <dbReference type="Proteomes" id="UP001331761"/>
    </source>
</evidence>
<dbReference type="InterPro" id="IPR025986">
    <property type="entry name" value="RPAP3-like_C"/>
</dbReference>
<dbReference type="Proteomes" id="UP001331761">
    <property type="component" value="Unassembled WGS sequence"/>
</dbReference>
<evidence type="ECO:0000313" key="2">
    <source>
        <dbReference type="EMBL" id="KAK5968219.1"/>
    </source>
</evidence>